<gene>
    <name evidence="5" type="ORF">EKO24_021425</name>
</gene>
<accession>A0ABY3C4K8</accession>
<keyword evidence="2" id="KW-0408">Iron</keyword>
<dbReference type="Pfam" id="PF13237">
    <property type="entry name" value="Fer4_10"/>
    <property type="match status" value="1"/>
</dbReference>
<evidence type="ECO:0000259" key="4">
    <source>
        <dbReference type="PROSITE" id="PS51379"/>
    </source>
</evidence>
<name>A0ABY3C4K8_9GAMM</name>
<dbReference type="EMBL" id="RYFG02000121">
    <property type="protein sequence ID" value="TRW89622.1"/>
    <property type="molecule type" value="Genomic_DNA"/>
</dbReference>
<proteinExistence type="predicted"/>
<dbReference type="PROSITE" id="PS00198">
    <property type="entry name" value="4FE4S_FER_1"/>
    <property type="match status" value="1"/>
</dbReference>
<feature type="domain" description="4Fe-4S ferredoxin-type" evidence="4">
    <location>
        <begin position="1"/>
        <end position="30"/>
    </location>
</feature>
<keyword evidence="3" id="KW-0411">Iron-sulfur</keyword>
<evidence type="ECO:0000256" key="2">
    <source>
        <dbReference type="ARBA" id="ARBA00023004"/>
    </source>
</evidence>
<dbReference type="InterPro" id="IPR017900">
    <property type="entry name" value="4Fe4S_Fe_S_CS"/>
</dbReference>
<dbReference type="RefSeq" id="WP_143733281.1">
    <property type="nucleotide sequence ID" value="NZ_RYFG02000121.1"/>
</dbReference>
<protein>
    <submittedName>
        <fullName evidence="5">4Fe-4S dicluster domain-containing protein</fullName>
    </submittedName>
</protein>
<keyword evidence="1" id="KW-0479">Metal-binding</keyword>
<comment type="caution">
    <text evidence="5">The sequence shown here is derived from an EMBL/GenBank/DDBJ whole genome shotgun (WGS) entry which is preliminary data.</text>
</comment>
<reference evidence="5 6" key="1">
    <citation type="journal article" date="2019" name="Antonie Van Leeuwenhoek">
        <title>Description of 'Ca. Methylobacter oryzae' KRF1, a novel species from the environmentally important Methylobacter clade 2.</title>
        <authorList>
            <person name="Khatri K."/>
            <person name="Mohite J.A."/>
            <person name="Pandit P.S."/>
            <person name="Bahulikar R."/>
            <person name="Rahalkar M.C."/>
        </authorList>
    </citation>
    <scope>NUCLEOTIDE SEQUENCE [LARGE SCALE GENOMIC DNA]</scope>
    <source>
        <strain evidence="5 6">KRF1</strain>
    </source>
</reference>
<dbReference type="InterPro" id="IPR017896">
    <property type="entry name" value="4Fe4S_Fe-S-bd"/>
</dbReference>
<evidence type="ECO:0000256" key="1">
    <source>
        <dbReference type="ARBA" id="ARBA00022723"/>
    </source>
</evidence>
<evidence type="ECO:0000256" key="3">
    <source>
        <dbReference type="ARBA" id="ARBA00023014"/>
    </source>
</evidence>
<dbReference type="Gene3D" id="3.30.70.20">
    <property type="match status" value="1"/>
</dbReference>
<sequence>MSMFINNDDCTGCGDCEPVCPTGSISNRNGVFVIDVSSCTECADDSGEPHCISVCPSDYCIQPLYD</sequence>
<dbReference type="SUPFAM" id="SSF54862">
    <property type="entry name" value="4Fe-4S ferredoxins"/>
    <property type="match status" value="1"/>
</dbReference>
<dbReference type="Proteomes" id="UP000733744">
    <property type="component" value="Unassembled WGS sequence"/>
</dbReference>
<evidence type="ECO:0000313" key="5">
    <source>
        <dbReference type="EMBL" id="TRW89622.1"/>
    </source>
</evidence>
<dbReference type="PROSITE" id="PS51379">
    <property type="entry name" value="4FE4S_FER_2"/>
    <property type="match status" value="1"/>
</dbReference>
<keyword evidence="6" id="KW-1185">Reference proteome</keyword>
<evidence type="ECO:0000313" key="6">
    <source>
        <dbReference type="Proteomes" id="UP000733744"/>
    </source>
</evidence>
<organism evidence="5 6">
    <name type="scientific">Candidatus Methylobacter oryzae</name>
    <dbReference type="NCBI Taxonomy" id="2497749"/>
    <lineage>
        <taxon>Bacteria</taxon>
        <taxon>Pseudomonadati</taxon>
        <taxon>Pseudomonadota</taxon>
        <taxon>Gammaproteobacteria</taxon>
        <taxon>Methylococcales</taxon>
        <taxon>Methylococcaceae</taxon>
        <taxon>Methylobacter</taxon>
    </lineage>
</organism>